<dbReference type="InterPro" id="IPR036736">
    <property type="entry name" value="ACP-like_sf"/>
</dbReference>
<feature type="domain" description="Carrier" evidence="2">
    <location>
        <begin position="2"/>
        <end position="80"/>
    </location>
</feature>
<dbReference type="Pfam" id="PF00550">
    <property type="entry name" value="PP-binding"/>
    <property type="match status" value="1"/>
</dbReference>
<protein>
    <submittedName>
        <fullName evidence="3">Acyl carrier protein</fullName>
    </submittedName>
</protein>
<dbReference type="Gene3D" id="1.10.1200.10">
    <property type="entry name" value="ACP-like"/>
    <property type="match status" value="1"/>
</dbReference>
<sequence length="82" mass="9473">MQLREEILEKIIERASGLFNKSQEELNADTRLAEDLEAKSVNYSQIITFLEDEFEVEIPFMDFRRKKTLGEAAAFVEGIMEG</sequence>
<dbReference type="EMBL" id="QPJT01000032">
    <property type="protein sequence ID" value="RCX09935.1"/>
    <property type="molecule type" value="Genomic_DNA"/>
</dbReference>
<evidence type="ECO:0000259" key="2">
    <source>
        <dbReference type="PROSITE" id="PS50075"/>
    </source>
</evidence>
<feature type="coiled-coil region" evidence="1">
    <location>
        <begin position="19"/>
        <end position="53"/>
    </location>
</feature>
<dbReference type="InterPro" id="IPR009081">
    <property type="entry name" value="PP-bd_ACP"/>
</dbReference>
<proteinExistence type="predicted"/>
<dbReference type="SUPFAM" id="SSF47336">
    <property type="entry name" value="ACP-like"/>
    <property type="match status" value="1"/>
</dbReference>
<evidence type="ECO:0000313" key="3">
    <source>
        <dbReference type="EMBL" id="RCX09935.1"/>
    </source>
</evidence>
<gene>
    <name evidence="3" type="ORF">DFR58_13229</name>
</gene>
<comment type="caution">
    <text evidence="3">The sequence shown here is derived from an EMBL/GenBank/DDBJ whole genome shotgun (WGS) entry which is preliminary data.</text>
</comment>
<organism evidence="3 4">
    <name type="scientific">Anaerobacterium chartisolvens</name>
    <dbReference type="NCBI Taxonomy" id="1297424"/>
    <lineage>
        <taxon>Bacteria</taxon>
        <taxon>Bacillati</taxon>
        <taxon>Bacillota</taxon>
        <taxon>Clostridia</taxon>
        <taxon>Eubacteriales</taxon>
        <taxon>Oscillospiraceae</taxon>
        <taxon>Anaerobacterium</taxon>
    </lineage>
</organism>
<dbReference type="AlphaFoldDB" id="A0A369ALG4"/>
<evidence type="ECO:0000256" key="1">
    <source>
        <dbReference type="SAM" id="Coils"/>
    </source>
</evidence>
<keyword evidence="4" id="KW-1185">Reference proteome</keyword>
<name>A0A369ALG4_9FIRM</name>
<reference evidence="3 4" key="1">
    <citation type="submission" date="2018-07" db="EMBL/GenBank/DDBJ databases">
        <title>Genomic Encyclopedia of Type Strains, Phase IV (KMG-IV): sequencing the most valuable type-strain genomes for metagenomic binning, comparative biology and taxonomic classification.</title>
        <authorList>
            <person name="Goeker M."/>
        </authorList>
    </citation>
    <scope>NUCLEOTIDE SEQUENCE [LARGE SCALE GENOMIC DNA]</scope>
    <source>
        <strain evidence="3 4">DSM 27016</strain>
    </source>
</reference>
<dbReference type="Proteomes" id="UP000253034">
    <property type="component" value="Unassembled WGS sequence"/>
</dbReference>
<keyword evidence="1" id="KW-0175">Coiled coil</keyword>
<evidence type="ECO:0000313" key="4">
    <source>
        <dbReference type="Proteomes" id="UP000253034"/>
    </source>
</evidence>
<dbReference type="RefSeq" id="WP_242987730.1">
    <property type="nucleotide sequence ID" value="NZ_QPJT01000032.1"/>
</dbReference>
<dbReference type="PROSITE" id="PS50075">
    <property type="entry name" value="CARRIER"/>
    <property type="match status" value="1"/>
</dbReference>
<accession>A0A369ALG4</accession>